<accession>A0AAC9HUJ5</accession>
<evidence type="ECO:0000256" key="2">
    <source>
        <dbReference type="SAM" id="MobiDB-lite"/>
    </source>
</evidence>
<evidence type="ECO:0000259" key="3">
    <source>
        <dbReference type="PROSITE" id="PS50937"/>
    </source>
</evidence>
<keyword evidence="1" id="KW-0238">DNA-binding</keyword>
<dbReference type="InterPro" id="IPR009061">
    <property type="entry name" value="DNA-bd_dom_put_sf"/>
</dbReference>
<feature type="region of interest" description="Disordered" evidence="2">
    <location>
        <begin position="207"/>
        <end position="230"/>
    </location>
</feature>
<name>A0AAC9HUJ5_9PSEU</name>
<dbReference type="CDD" id="cd04780">
    <property type="entry name" value="HTH_MerR-like_sg5"/>
    <property type="match status" value="1"/>
</dbReference>
<dbReference type="PROSITE" id="PS50937">
    <property type="entry name" value="HTH_MERR_2"/>
    <property type="match status" value="1"/>
</dbReference>
<proteinExistence type="predicted"/>
<dbReference type="InterPro" id="IPR000551">
    <property type="entry name" value="MerR-type_HTH_dom"/>
</dbReference>
<gene>
    <name evidence="4" type="ORF">TL08_24130</name>
</gene>
<dbReference type="GO" id="GO:0003677">
    <property type="term" value="F:DNA binding"/>
    <property type="evidence" value="ECO:0007669"/>
    <property type="project" value="UniProtKB-KW"/>
</dbReference>
<dbReference type="SUPFAM" id="SSF46955">
    <property type="entry name" value="Putative DNA-binding domain"/>
    <property type="match status" value="1"/>
</dbReference>
<dbReference type="Proteomes" id="UP000095210">
    <property type="component" value="Chromosome"/>
</dbReference>
<feature type="domain" description="HTH merR-type" evidence="3">
    <location>
        <begin position="1"/>
        <end position="70"/>
    </location>
</feature>
<dbReference type="EMBL" id="CP014859">
    <property type="protein sequence ID" value="AOS65604.1"/>
    <property type="molecule type" value="Genomic_DNA"/>
</dbReference>
<protein>
    <submittedName>
        <fullName evidence="4">MerR HTH family regulatory protein</fullName>
    </submittedName>
</protein>
<dbReference type="InterPro" id="IPR047057">
    <property type="entry name" value="MerR_fam"/>
</dbReference>
<organism evidence="4 5">
    <name type="scientific">Actinoalloteichus hymeniacidonis</name>
    <dbReference type="NCBI Taxonomy" id="340345"/>
    <lineage>
        <taxon>Bacteria</taxon>
        <taxon>Bacillati</taxon>
        <taxon>Actinomycetota</taxon>
        <taxon>Actinomycetes</taxon>
        <taxon>Pseudonocardiales</taxon>
        <taxon>Pseudonocardiaceae</taxon>
        <taxon>Actinoalloteichus</taxon>
    </lineage>
</organism>
<dbReference type="SMART" id="SM00422">
    <property type="entry name" value="HTH_MERR"/>
    <property type="match status" value="1"/>
</dbReference>
<dbReference type="PANTHER" id="PTHR30204">
    <property type="entry name" value="REDOX-CYCLING DRUG-SENSING TRANSCRIPTIONAL ACTIVATOR SOXR"/>
    <property type="match status" value="1"/>
</dbReference>
<evidence type="ECO:0000313" key="4">
    <source>
        <dbReference type="EMBL" id="AOS65604.1"/>
    </source>
</evidence>
<keyword evidence="5" id="KW-1185">Reference proteome</keyword>
<dbReference type="AlphaFoldDB" id="A0AAC9HUJ5"/>
<dbReference type="PRINTS" id="PR00040">
    <property type="entry name" value="HTHMERR"/>
</dbReference>
<dbReference type="Gene3D" id="1.10.1660.10">
    <property type="match status" value="1"/>
</dbReference>
<reference evidence="5" key="1">
    <citation type="submission" date="2016-03" db="EMBL/GenBank/DDBJ databases">
        <title>Complete genome sequence of the type strain Actinoalloteichus hymeniacidonis DSM 45092.</title>
        <authorList>
            <person name="Schaffert L."/>
            <person name="Albersmeier A."/>
            <person name="Winkler A."/>
            <person name="Kalinowski J."/>
            <person name="Zotchev S."/>
            <person name="Ruckert C."/>
        </authorList>
    </citation>
    <scope>NUCLEOTIDE SEQUENCE [LARGE SCALE GENOMIC DNA]</scope>
    <source>
        <strain evidence="5">HPA177(T) (DSM 45092(T))</strain>
    </source>
</reference>
<dbReference type="PANTHER" id="PTHR30204:SF98">
    <property type="entry name" value="HTH-TYPE TRANSCRIPTIONAL REGULATOR ADHR"/>
    <property type="match status" value="1"/>
</dbReference>
<evidence type="ECO:0000256" key="1">
    <source>
        <dbReference type="ARBA" id="ARBA00023125"/>
    </source>
</evidence>
<dbReference type="RefSeq" id="WP_069852282.1">
    <property type="nucleotide sequence ID" value="NZ_CP014859.1"/>
</dbReference>
<dbReference type="KEGG" id="ahm:TL08_24130"/>
<sequence>MRIAELSRRAGVPVPTIKFYLREGLIPAGERTSPNQAQYDESHLSRLRLIRTLVDVGGLSVASARQVITKMNTPGLSVLESLGKAQFAMTTNKEPIEDEAWFDALAQVDELIEQRGWQVRATNPAKQTLAGVLATLNRLGKPEPLTLLDDYAAAAETIATSDVKLLLQGDDVDGMAEALVVWTALGDVVLSALRRLAQEAVATPMLAGAARQEPESDVVTDGSGTEPSAR</sequence>
<dbReference type="Pfam" id="PF13411">
    <property type="entry name" value="MerR_1"/>
    <property type="match status" value="1"/>
</dbReference>
<evidence type="ECO:0000313" key="5">
    <source>
        <dbReference type="Proteomes" id="UP000095210"/>
    </source>
</evidence>
<dbReference type="GO" id="GO:0003700">
    <property type="term" value="F:DNA-binding transcription factor activity"/>
    <property type="evidence" value="ECO:0007669"/>
    <property type="project" value="InterPro"/>
</dbReference>